<dbReference type="EMBL" id="BGPR01064939">
    <property type="protein sequence ID" value="GBO39836.1"/>
    <property type="molecule type" value="Genomic_DNA"/>
</dbReference>
<protein>
    <recommendedName>
        <fullName evidence="4">Retrotransposon gag domain-containing protein</fullName>
    </recommendedName>
</protein>
<evidence type="ECO:0000313" key="1">
    <source>
        <dbReference type="EMBL" id="GBO39834.1"/>
    </source>
</evidence>
<dbReference type="OrthoDB" id="7288680at2759"/>
<evidence type="ECO:0008006" key="4">
    <source>
        <dbReference type="Google" id="ProtNLM"/>
    </source>
</evidence>
<proteinExistence type="predicted"/>
<dbReference type="AlphaFoldDB" id="A0A4Y2WT84"/>
<name>A0A4Y2WT84_ARAVE</name>
<keyword evidence="3" id="KW-1185">Reference proteome</keyword>
<organism evidence="1 3">
    <name type="scientific">Araneus ventricosus</name>
    <name type="common">Orbweaver spider</name>
    <name type="synonym">Epeira ventricosa</name>
    <dbReference type="NCBI Taxonomy" id="182803"/>
    <lineage>
        <taxon>Eukaryota</taxon>
        <taxon>Metazoa</taxon>
        <taxon>Ecdysozoa</taxon>
        <taxon>Arthropoda</taxon>
        <taxon>Chelicerata</taxon>
        <taxon>Arachnida</taxon>
        <taxon>Araneae</taxon>
        <taxon>Araneomorphae</taxon>
        <taxon>Entelegynae</taxon>
        <taxon>Araneoidea</taxon>
        <taxon>Araneidae</taxon>
        <taxon>Araneus</taxon>
    </lineage>
</organism>
<dbReference type="EMBL" id="BGPR01064936">
    <property type="protein sequence ID" value="GBO39834.1"/>
    <property type="molecule type" value="Genomic_DNA"/>
</dbReference>
<dbReference type="Proteomes" id="UP000499080">
    <property type="component" value="Unassembled WGS sequence"/>
</dbReference>
<sequence length="123" mass="14306">ISTLANWTNELKLTNTFSRLAESAENWQITLSYRYNDWSERKAAIASKFKRRITMREFLEHQSESKLKRNKSLVDYIYAKDALLEKAHFTIPQSDHISMIIVGIADEKQQIALATQNRNDCAI</sequence>
<comment type="caution">
    <text evidence="1">The sequence shown here is derived from an EMBL/GenBank/DDBJ whole genome shotgun (WGS) entry which is preliminary data.</text>
</comment>
<evidence type="ECO:0000313" key="2">
    <source>
        <dbReference type="EMBL" id="GBO39836.1"/>
    </source>
</evidence>
<evidence type="ECO:0000313" key="3">
    <source>
        <dbReference type="Proteomes" id="UP000499080"/>
    </source>
</evidence>
<reference evidence="1 3" key="1">
    <citation type="journal article" date="2019" name="Sci. Rep.">
        <title>Orb-weaving spider Araneus ventricosus genome elucidates the spidroin gene catalogue.</title>
        <authorList>
            <person name="Kono N."/>
            <person name="Nakamura H."/>
            <person name="Ohtoshi R."/>
            <person name="Moran D.A.P."/>
            <person name="Shinohara A."/>
            <person name="Yoshida Y."/>
            <person name="Fujiwara M."/>
            <person name="Mori M."/>
            <person name="Tomita M."/>
            <person name="Arakawa K."/>
        </authorList>
    </citation>
    <scope>NUCLEOTIDE SEQUENCE [LARGE SCALE GENOMIC DNA]</scope>
</reference>
<gene>
    <name evidence="2" type="ORF">AVEN_136748-2_1</name>
    <name evidence="1" type="ORF">AVEN_77046-2_1</name>
</gene>
<feature type="non-terminal residue" evidence="1">
    <location>
        <position position="1"/>
    </location>
</feature>
<accession>A0A4Y2WT84</accession>